<organism evidence="2 3">
    <name type="scientific">Armadillidium nasatum</name>
    <dbReference type="NCBI Taxonomy" id="96803"/>
    <lineage>
        <taxon>Eukaryota</taxon>
        <taxon>Metazoa</taxon>
        <taxon>Ecdysozoa</taxon>
        <taxon>Arthropoda</taxon>
        <taxon>Crustacea</taxon>
        <taxon>Multicrustacea</taxon>
        <taxon>Malacostraca</taxon>
        <taxon>Eumalacostraca</taxon>
        <taxon>Peracarida</taxon>
        <taxon>Isopoda</taxon>
        <taxon>Oniscidea</taxon>
        <taxon>Crinocheta</taxon>
        <taxon>Armadillidiidae</taxon>
        <taxon>Armadillidium</taxon>
    </lineage>
</organism>
<protein>
    <submittedName>
        <fullName evidence="2">Uncharacterized protein</fullName>
    </submittedName>
</protein>
<feature type="chain" id="PRO_5024284386" evidence="1">
    <location>
        <begin position="24"/>
        <end position="99"/>
    </location>
</feature>
<evidence type="ECO:0000256" key="1">
    <source>
        <dbReference type="SAM" id="SignalP"/>
    </source>
</evidence>
<feature type="signal peptide" evidence="1">
    <location>
        <begin position="1"/>
        <end position="23"/>
    </location>
</feature>
<dbReference type="EMBL" id="SEYY01022757">
    <property type="protein sequence ID" value="KAB7495323.1"/>
    <property type="molecule type" value="Genomic_DNA"/>
</dbReference>
<comment type="caution">
    <text evidence="2">The sequence shown here is derived from an EMBL/GenBank/DDBJ whole genome shotgun (WGS) entry which is preliminary data.</text>
</comment>
<gene>
    <name evidence="2" type="ORF">Anas_11442</name>
</gene>
<reference evidence="2 3" key="1">
    <citation type="journal article" date="2019" name="PLoS Biol.">
        <title>Sex chromosomes control vertical transmission of feminizing Wolbachia symbionts in an isopod.</title>
        <authorList>
            <person name="Becking T."/>
            <person name="Chebbi M.A."/>
            <person name="Giraud I."/>
            <person name="Moumen B."/>
            <person name="Laverre T."/>
            <person name="Caubet Y."/>
            <person name="Peccoud J."/>
            <person name="Gilbert C."/>
            <person name="Cordaux R."/>
        </authorList>
    </citation>
    <scope>NUCLEOTIDE SEQUENCE [LARGE SCALE GENOMIC DNA]</scope>
    <source>
        <strain evidence="2">ANa2</strain>
        <tissue evidence="2">Whole body excluding digestive tract and cuticle</tissue>
    </source>
</reference>
<evidence type="ECO:0000313" key="2">
    <source>
        <dbReference type="EMBL" id="KAB7495323.1"/>
    </source>
</evidence>
<sequence>MFKMVRKKIFMICFLAFLCLVTGEEGTRNILKRFIEIAEILICPLIDETIDPMWTCYLMRFVRRKNLNFSFIDCFKSHLLNVQYELKRNSLNIDIKKHD</sequence>
<accession>A0A5N5SMR2</accession>
<name>A0A5N5SMR2_9CRUS</name>
<keyword evidence="3" id="KW-1185">Reference proteome</keyword>
<keyword evidence="1" id="KW-0732">Signal</keyword>
<dbReference type="AlphaFoldDB" id="A0A5N5SMR2"/>
<proteinExistence type="predicted"/>
<dbReference type="Proteomes" id="UP000326759">
    <property type="component" value="Unassembled WGS sequence"/>
</dbReference>
<evidence type="ECO:0000313" key="3">
    <source>
        <dbReference type="Proteomes" id="UP000326759"/>
    </source>
</evidence>